<dbReference type="EMBL" id="JAKNFS010000007">
    <property type="protein sequence ID" value="MCG4765143.1"/>
    <property type="molecule type" value="Genomic_DNA"/>
</dbReference>
<dbReference type="InterPro" id="IPR005537">
    <property type="entry name" value="RAMP_III_fam"/>
</dbReference>
<name>A0A173XZV5_9FIRM</name>
<evidence type="ECO:0000313" key="5">
    <source>
        <dbReference type="Proteomes" id="UP000095706"/>
    </source>
</evidence>
<dbReference type="NCBIfam" id="TIGR03986">
    <property type="entry name" value="TIGR03986 family CRISPR-associated RAMP protein"/>
    <property type="match status" value="1"/>
</dbReference>
<protein>
    <submittedName>
        <fullName evidence="3">CRISPR-associated protein</fullName>
    </submittedName>
    <submittedName>
        <fullName evidence="4">TIGR03986 family CRISPR-associated RAMP protein</fullName>
    </submittedName>
</protein>
<dbReference type="RefSeq" id="WP_055226070.1">
    <property type="nucleotide sequence ID" value="NZ_CYYV01000002.1"/>
</dbReference>
<evidence type="ECO:0000313" key="4">
    <source>
        <dbReference type="EMBL" id="MCG4765143.1"/>
    </source>
</evidence>
<dbReference type="Proteomes" id="UP000095706">
    <property type="component" value="Unassembled WGS sequence"/>
</dbReference>
<dbReference type="InterPro" id="IPR023825">
    <property type="entry name" value="CRISPR-assoc_RAMP_BGP1436"/>
</dbReference>
<reference evidence="4" key="2">
    <citation type="submission" date="2022-01" db="EMBL/GenBank/DDBJ databases">
        <title>Collection of gut derived symbiotic bacterial strains cultured from healthy donors.</title>
        <authorList>
            <person name="Lin H."/>
            <person name="Kohout C."/>
            <person name="Waligurski E."/>
            <person name="Pamer E.G."/>
        </authorList>
    </citation>
    <scope>NUCLEOTIDE SEQUENCE</scope>
    <source>
        <strain evidence="4">DFI.5.49</strain>
    </source>
</reference>
<dbReference type="Pfam" id="PF03787">
    <property type="entry name" value="RAMPs"/>
    <property type="match status" value="1"/>
</dbReference>
<feature type="domain" description="CRISPR type III-associated protein" evidence="2">
    <location>
        <begin position="36"/>
        <end position="247"/>
    </location>
</feature>
<proteinExistence type="predicted"/>
<evidence type="ECO:0000259" key="2">
    <source>
        <dbReference type="Pfam" id="PF03787"/>
    </source>
</evidence>
<sequence length="605" mass="68628">MADKFINPYNFINFPAQKAKAYTDTDRHTGVIKYSITTESPLFIPNSSSESAFSESTKVENHKSYDFFSYTELEAGKTYENEYHIPVIPGSEMRGVVRNVYETLTDSCMGVLNSEEYPVKRAPVRFKPALLCRNKEGMFELRDAFSTPVGDKAFNGKSPMEYNNWRNGDLIVGKGYLLKWGMGGTGSKAKKRYHAFSEKSARAGEGRYKKNIVLSRDDVERKLFPVISSYLSQPALQKNNKDAYIEYRKDLENFFKDKKKQYFPVNYSTVGKNLVYLSPATVTKEAFHNSLGMLAGEFASCTENFCPACELFGHIGKNGDSSGSKIRFTDLYVTDKRRPEEYYEFNKITLQALGGPKLGNTEFYLKQPDGATFWTYDYQVVDGKVIAKPGELRGRKFYWHSRNSRILKAEPSNFNKTVRPVTGKVTFSGDLYFEEISKKQLNQLVWILNSGKENLGLKLGSAKPLGMGSIVCKVLEVKERRIALKDGKLEYKVSPLTTALTYEQAGLSVHAKKEFYKIAGLDSVPENMEISYPKDIAQKNKAIEKGYEWFVRNRGTNSGKKFASEREDIKIYANLPNILDTDLGMAYSGKKWQNNGKNNDRKGNQ</sequence>
<accession>A0A173XZV5</accession>
<reference evidence="3 5" key="1">
    <citation type="submission" date="2015-09" db="EMBL/GenBank/DDBJ databases">
        <authorList>
            <consortium name="Pathogen Informatics"/>
        </authorList>
    </citation>
    <scope>NUCLEOTIDE SEQUENCE [LARGE SCALE GENOMIC DNA]</scope>
    <source>
        <strain evidence="3 5">2789STDY5608849</strain>
    </source>
</reference>
<organism evidence="3 5">
    <name type="scientific">Fusicatenibacter saccharivorans</name>
    <dbReference type="NCBI Taxonomy" id="1150298"/>
    <lineage>
        <taxon>Bacteria</taxon>
        <taxon>Bacillati</taxon>
        <taxon>Bacillota</taxon>
        <taxon>Clostridia</taxon>
        <taxon>Lachnospirales</taxon>
        <taxon>Lachnospiraceae</taxon>
        <taxon>Fusicatenibacter</taxon>
    </lineage>
</organism>
<dbReference type="AlphaFoldDB" id="A0A173XZV5"/>
<evidence type="ECO:0000256" key="1">
    <source>
        <dbReference type="ARBA" id="ARBA00023118"/>
    </source>
</evidence>
<keyword evidence="1" id="KW-0051">Antiviral defense</keyword>
<gene>
    <name evidence="3" type="ORF">ERS852406_00368</name>
    <name evidence="4" type="ORF">L0N21_06410</name>
</gene>
<dbReference type="EMBL" id="CYYV01000002">
    <property type="protein sequence ID" value="CUN56377.1"/>
    <property type="molecule type" value="Genomic_DNA"/>
</dbReference>
<evidence type="ECO:0000313" key="3">
    <source>
        <dbReference type="EMBL" id="CUN56377.1"/>
    </source>
</evidence>
<dbReference type="Proteomes" id="UP001199915">
    <property type="component" value="Unassembled WGS sequence"/>
</dbReference>